<reference evidence="12" key="1">
    <citation type="submission" date="2020-11" db="EMBL/GenBank/DDBJ databases">
        <title>Enhanced detection system for hospital associated transmission using whole genome sequencing surveillance.</title>
        <authorList>
            <person name="Harrison L.H."/>
            <person name="Van Tyne D."/>
            <person name="Marsh J.W."/>
            <person name="Griffith M.P."/>
            <person name="Snyder D.J."/>
            <person name="Cooper V.S."/>
            <person name="Mustapha M."/>
        </authorList>
    </citation>
    <scope>NUCLEOTIDE SEQUENCE</scope>
    <source>
        <strain evidence="12">STEN00053</strain>
    </source>
</reference>
<dbReference type="PROSITE" id="PS50883">
    <property type="entry name" value="EAL"/>
    <property type="match status" value="1"/>
</dbReference>
<gene>
    <name evidence="12" type="ORF">I5V89_12980</name>
</gene>
<evidence type="ECO:0000256" key="8">
    <source>
        <dbReference type="ARBA" id="ARBA00023136"/>
    </source>
</evidence>
<evidence type="ECO:0000256" key="3">
    <source>
        <dbReference type="ARBA" id="ARBA00022475"/>
    </source>
</evidence>
<dbReference type="Pfam" id="PF00563">
    <property type="entry name" value="EAL"/>
    <property type="match status" value="1"/>
</dbReference>
<keyword evidence="7 10" id="KW-1133">Transmembrane helix</keyword>
<dbReference type="AlphaFoldDB" id="A0AA40YFE8"/>
<evidence type="ECO:0000256" key="6">
    <source>
        <dbReference type="ARBA" id="ARBA00022801"/>
    </source>
</evidence>
<comment type="catalytic activity">
    <reaction evidence="9">
        <text>3',3'-c-di-GMP + H2O = 5'-phosphoguanylyl(3'-&gt;5')guanosine + H(+)</text>
        <dbReference type="Rhea" id="RHEA:24902"/>
        <dbReference type="ChEBI" id="CHEBI:15377"/>
        <dbReference type="ChEBI" id="CHEBI:15378"/>
        <dbReference type="ChEBI" id="CHEBI:58754"/>
        <dbReference type="ChEBI" id="CHEBI:58805"/>
        <dbReference type="EC" id="3.1.4.52"/>
    </reaction>
</comment>
<evidence type="ECO:0000256" key="5">
    <source>
        <dbReference type="ARBA" id="ARBA00022692"/>
    </source>
</evidence>
<dbReference type="InterPro" id="IPR024744">
    <property type="entry name" value="CSS-motif_dom"/>
</dbReference>
<name>A0AA40YFE8_STEMA</name>
<dbReference type="SUPFAM" id="SSF141868">
    <property type="entry name" value="EAL domain-like"/>
    <property type="match status" value="1"/>
</dbReference>
<keyword evidence="6" id="KW-0378">Hydrolase</keyword>
<evidence type="ECO:0000313" key="13">
    <source>
        <dbReference type="Proteomes" id="UP000634179"/>
    </source>
</evidence>
<proteinExistence type="predicted"/>
<feature type="transmembrane region" description="Helical" evidence="10">
    <location>
        <begin position="203"/>
        <end position="224"/>
    </location>
</feature>
<keyword evidence="5 10" id="KW-0812">Transmembrane</keyword>
<evidence type="ECO:0000256" key="9">
    <source>
        <dbReference type="ARBA" id="ARBA00034290"/>
    </source>
</evidence>
<evidence type="ECO:0000256" key="1">
    <source>
        <dbReference type="ARBA" id="ARBA00004651"/>
    </source>
</evidence>
<feature type="domain" description="EAL" evidence="11">
    <location>
        <begin position="231"/>
        <end position="483"/>
    </location>
</feature>
<dbReference type="PANTHER" id="PTHR33121:SF79">
    <property type="entry name" value="CYCLIC DI-GMP PHOSPHODIESTERASE PDED-RELATED"/>
    <property type="match status" value="1"/>
</dbReference>
<dbReference type="PANTHER" id="PTHR33121">
    <property type="entry name" value="CYCLIC DI-GMP PHOSPHODIESTERASE PDEF"/>
    <property type="match status" value="1"/>
</dbReference>
<evidence type="ECO:0000259" key="11">
    <source>
        <dbReference type="PROSITE" id="PS50883"/>
    </source>
</evidence>
<dbReference type="InterPro" id="IPR001633">
    <property type="entry name" value="EAL_dom"/>
</dbReference>
<dbReference type="EMBL" id="JADUOV010000008">
    <property type="protein sequence ID" value="MBH1790785.1"/>
    <property type="molecule type" value="Genomic_DNA"/>
</dbReference>
<dbReference type="CDD" id="cd01948">
    <property type="entry name" value="EAL"/>
    <property type="match status" value="1"/>
</dbReference>
<dbReference type="Pfam" id="PF12792">
    <property type="entry name" value="CSS-motif"/>
    <property type="match status" value="1"/>
</dbReference>
<dbReference type="GO" id="GO:0071111">
    <property type="term" value="F:cyclic-guanylate-specific phosphodiesterase activity"/>
    <property type="evidence" value="ECO:0007669"/>
    <property type="project" value="UniProtKB-EC"/>
</dbReference>
<dbReference type="Proteomes" id="UP000634179">
    <property type="component" value="Unassembled WGS sequence"/>
</dbReference>
<evidence type="ECO:0000256" key="2">
    <source>
        <dbReference type="ARBA" id="ARBA00012282"/>
    </source>
</evidence>
<accession>A0AA40YFE8</accession>
<keyword evidence="4" id="KW-0973">c-di-GMP</keyword>
<protein>
    <recommendedName>
        <fullName evidence="2">cyclic-guanylate-specific phosphodiesterase</fullName>
        <ecNumber evidence="2">3.1.4.52</ecNumber>
    </recommendedName>
</protein>
<comment type="subcellular location">
    <subcellularLocation>
        <location evidence="1">Cell membrane</location>
        <topology evidence="1">Multi-pass membrane protein</topology>
    </subcellularLocation>
</comment>
<dbReference type="InterPro" id="IPR035919">
    <property type="entry name" value="EAL_sf"/>
</dbReference>
<evidence type="ECO:0000313" key="12">
    <source>
        <dbReference type="EMBL" id="MBH1790785.1"/>
    </source>
</evidence>
<evidence type="ECO:0000256" key="7">
    <source>
        <dbReference type="ARBA" id="ARBA00022989"/>
    </source>
</evidence>
<evidence type="ECO:0000256" key="4">
    <source>
        <dbReference type="ARBA" id="ARBA00022636"/>
    </source>
</evidence>
<dbReference type="InterPro" id="IPR050706">
    <property type="entry name" value="Cyclic-di-GMP_PDE-like"/>
</dbReference>
<organism evidence="12 13">
    <name type="scientific">Stenotrophomonas maltophilia</name>
    <name type="common">Pseudomonas maltophilia</name>
    <name type="synonym">Xanthomonas maltophilia</name>
    <dbReference type="NCBI Taxonomy" id="40324"/>
    <lineage>
        <taxon>Bacteria</taxon>
        <taxon>Pseudomonadati</taxon>
        <taxon>Pseudomonadota</taxon>
        <taxon>Gammaproteobacteria</taxon>
        <taxon>Lysobacterales</taxon>
        <taxon>Lysobacteraceae</taxon>
        <taxon>Stenotrophomonas</taxon>
        <taxon>Stenotrophomonas maltophilia group</taxon>
    </lineage>
</organism>
<dbReference type="SMART" id="SM00052">
    <property type="entry name" value="EAL"/>
    <property type="match status" value="1"/>
</dbReference>
<comment type="caution">
    <text evidence="12">The sequence shown here is derived from an EMBL/GenBank/DDBJ whole genome shotgun (WGS) entry which is preliminary data.</text>
</comment>
<keyword evidence="3" id="KW-1003">Cell membrane</keyword>
<evidence type="ECO:0000256" key="10">
    <source>
        <dbReference type="SAM" id="Phobius"/>
    </source>
</evidence>
<dbReference type="EC" id="3.1.4.52" evidence="2"/>
<dbReference type="Gene3D" id="3.20.20.450">
    <property type="entry name" value="EAL domain"/>
    <property type="match status" value="1"/>
</dbReference>
<sequence length="483" mass="52723">MAMLAVAQAILYVRDKEGAEAVAEAAVTRSEALSLARRVAAEQASRIGQPPCSATDIDSLKEIAFRSSYMNDIGRIRDGRLVCSALWGRSRPYTLPAPRFSSGAVRLWHASDLVGSPYTGSNLIAQGDTFTVSSPSAFESLDPARSSSISIETKDRSFTFRTLSPTSRVGTPSLVQAQHCSRVADVCAFVTSPRHVVSELPSALLTTILSAGASVGLLLAFLLIKHQITARQTIQQRLVLALKRSEIELAYQPLRRIGTRELVGFEALSRWRPPGDDEIPPAIFVPIAHRFGLSPDLFRYVLARAMNDLAPALREHRNLYVSINAEPVDMAQECVVRYIGSVTNDFGVLPEQIRIEITEREELVSAAAKSNMQALSVLGYRFLIDDFGTGSANFSRLAQSPFRGIKIDRMFVAAINEDSPLRPVLPGMYRIARELGLDVIAEGVESEAQDLLLYRIAPEAIGQGWHYGCPLSTKDALAAIQVG</sequence>
<keyword evidence="8 10" id="KW-0472">Membrane</keyword>
<dbReference type="GO" id="GO:0005886">
    <property type="term" value="C:plasma membrane"/>
    <property type="evidence" value="ECO:0007669"/>
    <property type="project" value="UniProtKB-SubCell"/>
</dbReference>